<keyword evidence="2" id="KW-1185">Reference proteome</keyword>
<sequence length="112" mass="12749">MITESLITDCDSSRVINRDFFTSSCDISKIDRDFFRQLTIATSSGRTAHVFSGIGRRSSSQSQIFDFRLSTGRVCLSCAKIQEFQNIAFYICDFQSTHFDRDFQSIKSGDCK</sequence>
<comment type="caution">
    <text evidence="1">The sequence shown here is derived from an EMBL/GenBank/DDBJ whole genome shotgun (WGS) entry which is preliminary data.</text>
</comment>
<dbReference type="Proteomes" id="UP000036987">
    <property type="component" value="Unassembled WGS sequence"/>
</dbReference>
<name>A0A0K9NR21_ZOSMR</name>
<evidence type="ECO:0000313" key="2">
    <source>
        <dbReference type="Proteomes" id="UP000036987"/>
    </source>
</evidence>
<organism evidence="1 2">
    <name type="scientific">Zostera marina</name>
    <name type="common">Eelgrass</name>
    <dbReference type="NCBI Taxonomy" id="29655"/>
    <lineage>
        <taxon>Eukaryota</taxon>
        <taxon>Viridiplantae</taxon>
        <taxon>Streptophyta</taxon>
        <taxon>Embryophyta</taxon>
        <taxon>Tracheophyta</taxon>
        <taxon>Spermatophyta</taxon>
        <taxon>Magnoliopsida</taxon>
        <taxon>Liliopsida</taxon>
        <taxon>Zosteraceae</taxon>
        <taxon>Zostera</taxon>
    </lineage>
</organism>
<gene>
    <name evidence="1" type="ORF">ZOSMA_77G00920</name>
</gene>
<dbReference type="AlphaFoldDB" id="A0A0K9NR21"/>
<protein>
    <submittedName>
        <fullName evidence="1">Uncharacterized protein</fullName>
    </submittedName>
</protein>
<accession>A0A0K9NR21</accession>
<proteinExistence type="predicted"/>
<reference evidence="2" key="1">
    <citation type="journal article" date="2016" name="Nature">
        <title>The genome of the seagrass Zostera marina reveals angiosperm adaptation to the sea.</title>
        <authorList>
            <person name="Olsen J.L."/>
            <person name="Rouze P."/>
            <person name="Verhelst B."/>
            <person name="Lin Y.-C."/>
            <person name="Bayer T."/>
            <person name="Collen J."/>
            <person name="Dattolo E."/>
            <person name="De Paoli E."/>
            <person name="Dittami S."/>
            <person name="Maumus F."/>
            <person name="Michel G."/>
            <person name="Kersting A."/>
            <person name="Lauritano C."/>
            <person name="Lohaus R."/>
            <person name="Toepel M."/>
            <person name="Tonon T."/>
            <person name="Vanneste K."/>
            <person name="Amirebrahimi M."/>
            <person name="Brakel J."/>
            <person name="Bostroem C."/>
            <person name="Chovatia M."/>
            <person name="Grimwood J."/>
            <person name="Jenkins J.W."/>
            <person name="Jueterbock A."/>
            <person name="Mraz A."/>
            <person name="Stam W.T."/>
            <person name="Tice H."/>
            <person name="Bornberg-Bauer E."/>
            <person name="Green P.J."/>
            <person name="Pearson G.A."/>
            <person name="Procaccini G."/>
            <person name="Duarte C.M."/>
            <person name="Schmutz J."/>
            <person name="Reusch T.B.H."/>
            <person name="Van de Peer Y."/>
        </authorList>
    </citation>
    <scope>NUCLEOTIDE SEQUENCE [LARGE SCALE GENOMIC DNA]</scope>
    <source>
        <strain evidence="2">cv. Finnish</strain>
    </source>
</reference>
<dbReference type="EMBL" id="LFYR01001945">
    <property type="protein sequence ID" value="KMZ58430.1"/>
    <property type="molecule type" value="Genomic_DNA"/>
</dbReference>
<evidence type="ECO:0000313" key="1">
    <source>
        <dbReference type="EMBL" id="KMZ58430.1"/>
    </source>
</evidence>